<dbReference type="InterPro" id="IPR029151">
    <property type="entry name" value="Sensor-like_sf"/>
</dbReference>
<reference evidence="3" key="1">
    <citation type="submission" date="2024-06" db="EMBL/GenBank/DDBJ databases">
        <title>Methylostella associata gen. nov., sp. nov., a novel Ancalomicrobiaceae-affiliated facultatively methylotrophic bacteria that feed on methanotrophs of the genus Methylococcus.</title>
        <authorList>
            <person name="Saltykova V."/>
            <person name="Danilova O.V."/>
            <person name="Oshkin I.Y."/>
            <person name="Belova S.E."/>
            <person name="Pimenov N.V."/>
            <person name="Dedysh S.N."/>
        </authorList>
    </citation>
    <scope>NUCLEOTIDE SEQUENCE</scope>
    <source>
        <strain evidence="3">S20</strain>
    </source>
</reference>
<feature type="domain" description="Double Cache" evidence="2">
    <location>
        <begin position="47"/>
        <end position="282"/>
    </location>
</feature>
<dbReference type="InterPro" id="IPR029150">
    <property type="entry name" value="dCache_3"/>
</dbReference>
<gene>
    <name evidence="3" type="ORF">ABS361_10240</name>
</gene>
<evidence type="ECO:0000313" key="3">
    <source>
        <dbReference type="EMBL" id="XBY46547.1"/>
    </source>
</evidence>
<keyword evidence="1" id="KW-1133">Transmembrane helix</keyword>
<evidence type="ECO:0000259" key="2">
    <source>
        <dbReference type="Pfam" id="PF14827"/>
    </source>
</evidence>
<accession>A0AAU7XEM9</accession>
<name>A0AAU7XEM9_9HYPH</name>
<organism evidence="3">
    <name type="scientific">Methyloraptor flagellatus</name>
    <dbReference type="NCBI Taxonomy" id="3162530"/>
    <lineage>
        <taxon>Bacteria</taxon>
        <taxon>Pseudomonadati</taxon>
        <taxon>Pseudomonadota</taxon>
        <taxon>Alphaproteobacteria</taxon>
        <taxon>Hyphomicrobiales</taxon>
        <taxon>Ancalomicrobiaceae</taxon>
        <taxon>Methyloraptor</taxon>
    </lineage>
</organism>
<evidence type="ECO:0000256" key="1">
    <source>
        <dbReference type="SAM" id="Phobius"/>
    </source>
</evidence>
<protein>
    <submittedName>
        <fullName evidence="3">Cache domain-containing protein</fullName>
    </submittedName>
</protein>
<feature type="transmembrane region" description="Helical" evidence="1">
    <location>
        <begin position="301"/>
        <end position="322"/>
    </location>
</feature>
<dbReference type="RefSeq" id="WP_407051641.1">
    <property type="nucleotide sequence ID" value="NZ_CP158568.1"/>
</dbReference>
<keyword evidence="1" id="KW-0812">Transmembrane</keyword>
<sequence length="330" mass="35110">MRRLSISASVGLAAAAVIAATLGVMLHLVFGTTEEVMRRDREAQMRSVGQALGQALDQAGRFALAQAETMVRRQAVQAALAKGDRAELLRLSVGTYDYLRNQTGVTVFGYHTPDLRYFLRVHRPDDAIDDISKARPMVLAANKTRRSQMGLEIGVTGIVSMRGIAVVQAGDAFLGTMEVGLDPEPIIQQVKTVTNADVAVVLGQSLAGLSGAGKGRGGGEVIGDLVISDSTDDARFAALARAGTIRLAREAEVREIRQDGVASTMLIQPLVDFSGRMVGDLVAVKSFPDQRALSQQVRTELTVTALVGGILAFVLFTILAGLRARPETEA</sequence>
<keyword evidence="1" id="KW-0472">Membrane</keyword>
<proteinExistence type="predicted"/>
<dbReference type="Pfam" id="PF14827">
    <property type="entry name" value="dCache_3"/>
    <property type="match status" value="1"/>
</dbReference>
<dbReference type="SUPFAM" id="SSF103190">
    <property type="entry name" value="Sensory domain-like"/>
    <property type="match status" value="1"/>
</dbReference>
<dbReference type="KEGG" id="mflg:ABS361_10240"/>
<dbReference type="AlphaFoldDB" id="A0AAU7XEM9"/>
<dbReference type="EMBL" id="CP158568">
    <property type="protein sequence ID" value="XBY46547.1"/>
    <property type="molecule type" value="Genomic_DNA"/>
</dbReference>